<feature type="compositionally biased region" description="Low complexity" evidence="1">
    <location>
        <begin position="373"/>
        <end position="394"/>
    </location>
</feature>
<feature type="compositionally biased region" description="Low complexity" evidence="1">
    <location>
        <begin position="164"/>
        <end position="174"/>
    </location>
</feature>
<feature type="region of interest" description="Disordered" evidence="1">
    <location>
        <begin position="227"/>
        <end position="269"/>
    </location>
</feature>
<keyword evidence="2" id="KW-0472">Membrane</keyword>
<dbReference type="CDD" id="cd12087">
    <property type="entry name" value="TM_EGFR-like"/>
    <property type="match status" value="1"/>
</dbReference>
<feature type="region of interest" description="Disordered" evidence="1">
    <location>
        <begin position="306"/>
        <end position="402"/>
    </location>
</feature>
<dbReference type="OrthoDB" id="2796893at2759"/>
<dbReference type="Gene3D" id="1.20.5.510">
    <property type="entry name" value="Single helix bin"/>
    <property type="match status" value="1"/>
</dbReference>
<feature type="region of interest" description="Disordered" evidence="1">
    <location>
        <begin position="152"/>
        <end position="174"/>
    </location>
</feature>
<protein>
    <submittedName>
        <fullName evidence="3">Uncharacterized protein</fullName>
    </submittedName>
</protein>
<gene>
    <name evidence="3" type="ORF">PAXRUDRAFT_139503</name>
</gene>
<dbReference type="EMBL" id="KN825010">
    <property type="protein sequence ID" value="KIK95982.1"/>
    <property type="molecule type" value="Genomic_DNA"/>
</dbReference>
<dbReference type="STRING" id="930991.A0A0D0DEN2"/>
<organism evidence="3 4">
    <name type="scientific">Paxillus rubicundulus Ve08.2h10</name>
    <dbReference type="NCBI Taxonomy" id="930991"/>
    <lineage>
        <taxon>Eukaryota</taxon>
        <taxon>Fungi</taxon>
        <taxon>Dikarya</taxon>
        <taxon>Basidiomycota</taxon>
        <taxon>Agaricomycotina</taxon>
        <taxon>Agaricomycetes</taxon>
        <taxon>Agaricomycetidae</taxon>
        <taxon>Boletales</taxon>
        <taxon>Paxilineae</taxon>
        <taxon>Paxillaceae</taxon>
        <taxon>Paxillus</taxon>
    </lineage>
</organism>
<keyword evidence="2" id="KW-1133">Transmembrane helix</keyword>
<dbReference type="AlphaFoldDB" id="A0A0D0DEN2"/>
<evidence type="ECO:0000256" key="2">
    <source>
        <dbReference type="SAM" id="Phobius"/>
    </source>
</evidence>
<dbReference type="InParanoid" id="A0A0D0DEN2"/>
<reference evidence="4" key="2">
    <citation type="submission" date="2015-01" db="EMBL/GenBank/DDBJ databases">
        <title>Evolutionary Origins and Diversification of the Mycorrhizal Mutualists.</title>
        <authorList>
            <consortium name="DOE Joint Genome Institute"/>
            <consortium name="Mycorrhizal Genomics Consortium"/>
            <person name="Kohler A."/>
            <person name="Kuo A."/>
            <person name="Nagy L.G."/>
            <person name="Floudas D."/>
            <person name="Copeland A."/>
            <person name="Barry K.W."/>
            <person name="Cichocki N."/>
            <person name="Veneault-Fourrey C."/>
            <person name="LaButti K."/>
            <person name="Lindquist E.A."/>
            <person name="Lipzen A."/>
            <person name="Lundell T."/>
            <person name="Morin E."/>
            <person name="Murat C."/>
            <person name="Riley R."/>
            <person name="Ohm R."/>
            <person name="Sun H."/>
            <person name="Tunlid A."/>
            <person name="Henrissat B."/>
            <person name="Grigoriev I.V."/>
            <person name="Hibbett D.S."/>
            <person name="Martin F."/>
        </authorList>
    </citation>
    <scope>NUCLEOTIDE SEQUENCE [LARGE SCALE GENOMIC DNA]</scope>
    <source>
        <strain evidence="4">Ve08.2h10</strain>
    </source>
</reference>
<keyword evidence="4" id="KW-1185">Reference proteome</keyword>
<feature type="compositionally biased region" description="Pro residues" evidence="1">
    <location>
        <begin position="343"/>
        <end position="355"/>
    </location>
</feature>
<sequence>MAANCSSWTWIHNQQGMSPCQTAQLVGQVCNSQYTVSANGFQETQYIPTNTTANACTCSWAGYNLLSACTVCLVQAQLASWSTWATTCGNYVSTTTYLPSVLPTGEGIPYFAGTDPRTWTNEIFNVTEASTKGGGSRYFPLDADLTDHVSFPQADLTGAPPTTPTSSSSSSKPSVGAIAGGVLGGLVIIMVLVGLALFLRALRRRQASKGSFDGFITTTVNGAQFFSVPTAPPPRGASGRVQPVSFPYPQDQNTTSRRPLSPYRSSHGHSAAGINITSLAPATSSAFTAPMSPPITDAADMISPFYATSRTRTENDRNTRTGKGNEARTERALSPPGQRARLNPPPYSPTAPPVNQPSRKQTFKRKGSTAGGTTRPAHAASAPATSRAPRMAPAESADSGGV</sequence>
<feature type="compositionally biased region" description="Basic and acidic residues" evidence="1">
    <location>
        <begin position="311"/>
        <end position="331"/>
    </location>
</feature>
<reference evidence="3 4" key="1">
    <citation type="submission" date="2014-04" db="EMBL/GenBank/DDBJ databases">
        <authorList>
            <consortium name="DOE Joint Genome Institute"/>
            <person name="Kuo A."/>
            <person name="Kohler A."/>
            <person name="Jargeat P."/>
            <person name="Nagy L.G."/>
            <person name="Floudas D."/>
            <person name="Copeland A."/>
            <person name="Barry K.W."/>
            <person name="Cichocki N."/>
            <person name="Veneault-Fourrey C."/>
            <person name="LaButti K."/>
            <person name="Lindquist E.A."/>
            <person name="Lipzen A."/>
            <person name="Lundell T."/>
            <person name="Morin E."/>
            <person name="Murat C."/>
            <person name="Sun H."/>
            <person name="Tunlid A."/>
            <person name="Henrissat B."/>
            <person name="Grigoriev I.V."/>
            <person name="Hibbett D.S."/>
            <person name="Martin F."/>
            <person name="Nordberg H.P."/>
            <person name="Cantor M.N."/>
            <person name="Hua S.X."/>
        </authorList>
    </citation>
    <scope>NUCLEOTIDE SEQUENCE [LARGE SCALE GENOMIC DNA]</scope>
    <source>
        <strain evidence="3 4">Ve08.2h10</strain>
    </source>
</reference>
<keyword evidence="2" id="KW-0812">Transmembrane</keyword>
<accession>A0A0D0DEN2</accession>
<dbReference type="Proteomes" id="UP000054538">
    <property type="component" value="Unassembled WGS sequence"/>
</dbReference>
<feature type="transmembrane region" description="Helical" evidence="2">
    <location>
        <begin position="175"/>
        <end position="199"/>
    </location>
</feature>
<dbReference type="HOGENOM" id="CLU_615484_0_0_1"/>
<evidence type="ECO:0000313" key="3">
    <source>
        <dbReference type="EMBL" id="KIK95982.1"/>
    </source>
</evidence>
<evidence type="ECO:0000313" key="4">
    <source>
        <dbReference type="Proteomes" id="UP000054538"/>
    </source>
</evidence>
<name>A0A0D0DEN2_9AGAM</name>
<proteinExistence type="predicted"/>
<evidence type="ECO:0000256" key="1">
    <source>
        <dbReference type="SAM" id="MobiDB-lite"/>
    </source>
</evidence>